<evidence type="ECO:0000313" key="3">
    <source>
        <dbReference type="Proteomes" id="UP000249364"/>
    </source>
</evidence>
<reference evidence="2 3" key="1">
    <citation type="submission" date="2018-06" db="EMBL/GenBank/DDBJ databases">
        <title>Genomic Encyclopedia of Archaeal and Bacterial Type Strains, Phase II (KMG-II): from individual species to whole genera.</title>
        <authorList>
            <person name="Goeker M."/>
        </authorList>
    </citation>
    <scope>NUCLEOTIDE SEQUENCE [LARGE SCALE GENOMIC DNA]</scope>
    <source>
        <strain evidence="2 3">DSM 13087</strain>
    </source>
</reference>
<organism evidence="2 3">
    <name type="scientific">Roseinatronobacter thiooxidans</name>
    <dbReference type="NCBI Taxonomy" id="121821"/>
    <lineage>
        <taxon>Bacteria</taxon>
        <taxon>Pseudomonadati</taxon>
        <taxon>Pseudomonadota</taxon>
        <taxon>Alphaproteobacteria</taxon>
        <taxon>Rhodobacterales</taxon>
        <taxon>Paracoccaceae</taxon>
        <taxon>Roseinatronobacter</taxon>
    </lineage>
</organism>
<keyword evidence="1" id="KW-0732">Signal</keyword>
<sequence>MTGRSAGRLALAALFLSAPALAGPALAGPALQAQGRDGGVIAAFPMPEGHEICLHWAHSVTGGKVADCFENRMDRLTLTRSYLHDFAAGLGEVEGRGTLTPAPQGGYWIMDINEALPDNRLALRTGSGAVGHRLVAGEKTIALPLQTALTLILTRPN</sequence>
<dbReference type="Pfam" id="PF08905">
    <property type="entry name" value="DUF1850"/>
    <property type="match status" value="1"/>
</dbReference>
<keyword evidence="3" id="KW-1185">Reference proteome</keyword>
<evidence type="ECO:0000313" key="2">
    <source>
        <dbReference type="EMBL" id="PZX46722.1"/>
    </source>
</evidence>
<dbReference type="InterPro" id="IPR015001">
    <property type="entry name" value="DUF1850"/>
</dbReference>
<dbReference type="RefSeq" id="WP_071470710.1">
    <property type="nucleotide sequence ID" value="NZ_MEHT01000045.1"/>
</dbReference>
<dbReference type="EMBL" id="QKZQ01000003">
    <property type="protein sequence ID" value="PZX46722.1"/>
    <property type="molecule type" value="Genomic_DNA"/>
</dbReference>
<dbReference type="Proteomes" id="UP000249364">
    <property type="component" value="Unassembled WGS sequence"/>
</dbReference>
<proteinExistence type="predicted"/>
<name>A0A2W7S829_9RHOB</name>
<feature type="chain" id="PRO_5015921241" evidence="1">
    <location>
        <begin position="23"/>
        <end position="157"/>
    </location>
</feature>
<evidence type="ECO:0000256" key="1">
    <source>
        <dbReference type="SAM" id="SignalP"/>
    </source>
</evidence>
<protein>
    <submittedName>
        <fullName evidence="2">Uncharacterized protein DUF1850</fullName>
    </submittedName>
</protein>
<feature type="signal peptide" evidence="1">
    <location>
        <begin position="1"/>
        <end position="22"/>
    </location>
</feature>
<gene>
    <name evidence="2" type="ORF">LY56_00928</name>
</gene>
<dbReference type="STRING" id="121821.GCA_001870675_02922"/>
<comment type="caution">
    <text evidence="2">The sequence shown here is derived from an EMBL/GenBank/DDBJ whole genome shotgun (WGS) entry which is preliminary data.</text>
</comment>
<dbReference type="AlphaFoldDB" id="A0A2W7S829"/>
<accession>A0A2W7S829</accession>